<organism evidence="1 2">
    <name type="scientific">Talaromyces stipitatus (strain ATCC 10500 / CBS 375.48 / QM 6759 / NRRL 1006)</name>
    <name type="common">Penicillium stipitatum</name>
    <dbReference type="NCBI Taxonomy" id="441959"/>
    <lineage>
        <taxon>Eukaryota</taxon>
        <taxon>Fungi</taxon>
        <taxon>Dikarya</taxon>
        <taxon>Ascomycota</taxon>
        <taxon>Pezizomycotina</taxon>
        <taxon>Eurotiomycetes</taxon>
        <taxon>Eurotiomycetidae</taxon>
        <taxon>Eurotiales</taxon>
        <taxon>Trichocomaceae</taxon>
        <taxon>Talaromyces</taxon>
        <taxon>Talaromyces sect. Talaromyces</taxon>
    </lineage>
</organism>
<dbReference type="RefSeq" id="XP_002486410.1">
    <property type="nucleotide sequence ID" value="XM_002486365.1"/>
</dbReference>
<dbReference type="EMBL" id="EQ962658">
    <property type="protein sequence ID" value="EED14172.1"/>
    <property type="molecule type" value="Genomic_DNA"/>
</dbReference>
<dbReference type="InterPro" id="IPR043502">
    <property type="entry name" value="DNA/RNA_pol_sf"/>
</dbReference>
<dbReference type="VEuPathDB" id="FungiDB:TSTA_103910"/>
<gene>
    <name evidence="1" type="ORF">TSTA_103910</name>
</gene>
<dbReference type="InterPro" id="IPR053134">
    <property type="entry name" value="RNA-dir_DNA_polymerase"/>
</dbReference>
<dbReference type="HOGENOM" id="CLU_1210492_0_0_1"/>
<reference evidence="2" key="1">
    <citation type="journal article" date="2015" name="Genome Announc.">
        <title>Genome sequence of the AIDS-associated pathogen Penicillium marneffei (ATCC18224) and its near taxonomic relative Talaromyces stipitatus (ATCC10500).</title>
        <authorList>
            <person name="Nierman W.C."/>
            <person name="Fedorova-Abrams N.D."/>
            <person name="Andrianopoulos A."/>
        </authorList>
    </citation>
    <scope>NUCLEOTIDE SEQUENCE [LARGE SCALE GENOMIC DNA]</scope>
    <source>
        <strain evidence="2">ATCC 10500 / CBS 375.48 / QM 6759 / NRRL 1006</strain>
    </source>
</reference>
<dbReference type="InParanoid" id="B8MNT3"/>
<proteinExistence type="predicted"/>
<dbReference type="Gene3D" id="2.40.70.10">
    <property type="entry name" value="Acid Proteases"/>
    <property type="match status" value="1"/>
</dbReference>
<keyword evidence="2" id="KW-1185">Reference proteome</keyword>
<dbReference type="STRING" id="441959.B8MNT3"/>
<dbReference type="AlphaFoldDB" id="B8MNT3"/>
<evidence type="ECO:0000313" key="1">
    <source>
        <dbReference type="EMBL" id="EED14172.1"/>
    </source>
</evidence>
<dbReference type="GeneID" id="8103094"/>
<sequence>MRTHRLENKYAVRGYDGKTATPITHAIIFTLIVNGYRQLDVPFLIINLGKHNMILGRIWFAKHNILVDYAKKRLLWPEEVSLKDEIIIKGYTPEEKLEKEEIRKKLPAYLKDFVDVFSKHESDKLPLYRPYDYKIELENPNKLSYNPLYKMSGDKLEAAREYIINNLNKGFLEPSSSSTICSTDYHGIEAGRRIAENMVEYQIHIKMVLERLRATRLQAAIHKCEFSVE</sequence>
<dbReference type="PhylomeDB" id="B8MNT3"/>
<dbReference type="InterPro" id="IPR021109">
    <property type="entry name" value="Peptidase_aspartic_dom_sf"/>
</dbReference>
<dbReference type="SUPFAM" id="SSF56672">
    <property type="entry name" value="DNA/RNA polymerases"/>
    <property type="match status" value="1"/>
</dbReference>
<dbReference type="Proteomes" id="UP000001745">
    <property type="component" value="Unassembled WGS sequence"/>
</dbReference>
<accession>B8MNT3</accession>
<evidence type="ECO:0000313" key="2">
    <source>
        <dbReference type="Proteomes" id="UP000001745"/>
    </source>
</evidence>
<dbReference type="PANTHER" id="PTHR24559:SF440">
    <property type="entry name" value="RIBONUCLEASE H"/>
    <property type="match status" value="1"/>
</dbReference>
<protein>
    <submittedName>
        <fullName evidence="1">Uncharacterized protein</fullName>
    </submittedName>
</protein>
<name>B8MNT3_TALSN</name>
<dbReference type="OrthoDB" id="4359435at2759"/>
<dbReference type="PANTHER" id="PTHR24559">
    <property type="entry name" value="TRANSPOSON TY3-I GAG-POL POLYPROTEIN"/>
    <property type="match status" value="1"/>
</dbReference>